<evidence type="ECO:0000313" key="3">
    <source>
        <dbReference type="Proteomes" id="UP000654913"/>
    </source>
</evidence>
<dbReference type="InterPro" id="IPR017046">
    <property type="entry name" value="Prenylcysteine_Oxase1"/>
</dbReference>
<reference evidence="2" key="1">
    <citation type="submission" date="2021-01" db="EMBL/GenBank/DDBJ databases">
        <authorList>
            <consortium name="Aspergillus puulaauensis MK2 genome sequencing consortium"/>
            <person name="Kazuki M."/>
            <person name="Futagami T."/>
        </authorList>
    </citation>
    <scope>NUCLEOTIDE SEQUENCE</scope>
    <source>
        <strain evidence="2">MK2</strain>
    </source>
</reference>
<evidence type="ECO:0000313" key="2">
    <source>
        <dbReference type="EMBL" id="BCS19559.1"/>
    </source>
</evidence>
<dbReference type="SUPFAM" id="SSF51905">
    <property type="entry name" value="FAD/NAD(P)-binding domain"/>
    <property type="match status" value="1"/>
</dbReference>
<dbReference type="RefSeq" id="XP_041551753.1">
    <property type="nucleotide sequence ID" value="XM_041698582.1"/>
</dbReference>
<feature type="domain" description="Amine oxidase" evidence="1">
    <location>
        <begin position="86"/>
        <end position="376"/>
    </location>
</feature>
<dbReference type="AlphaFoldDB" id="A0A7R7XF76"/>
<dbReference type="InterPro" id="IPR036188">
    <property type="entry name" value="FAD/NAD-bd_sf"/>
</dbReference>
<dbReference type="OrthoDB" id="437369at2759"/>
<accession>A0A7R7XF76</accession>
<dbReference type="GeneID" id="64969564"/>
<name>A0A7R7XF76_9EURO</name>
<sequence>MMEDHRRYKKRGKQRSLYLVSIFCIIFLATRPILCRTLGSTNSKSNNLEYDSNIHEKCALGNPLPESFAGQERKPPAKVAIIGGGIAGLSTAYFLQNDERLGNSTQFAIFEREARLGGRIRTAKVYGTGSEVDTGGHTFDRDDDLISELAHTINVDTVKVRNLYQYEDHRFRIAEAPGALDRASLWDGQNLMINVADEPPLNWPSLRRILRQDGLKPRFWINLGRTLWKAATDEELRTSLDWAVYDNLQTYLEMIVWAAAWARPGPHEADLRHFADAHRISLKPQNFTMYGNGYLLSQLASHLGRDNSFSLKLGSTVTRIERHQDFNVYWTQDSDSGLEVTYSERFDYVIIAAPFFHSNIKIHPAPSAVPQEVEYQPLHVTHFISRTALDPQAFHLPLKTEVPSTIWNTEKSTGDDNSPAPPFISIVQESSPMCSGCVCSSEPIYRVISKENFSDSAVATLFSKNGKPRKEVTFPDQCCGKLKQFEGYAIGEEPAWEDEDEEVRWPGCVYNPDIRWIHREFWSKGMPVIQGNMPLGERVEQMELAPNLFYVSGFEGQEGASISASVRNARKASNLLTERYGHHHNAIESSHSIHCGFG</sequence>
<keyword evidence="3" id="KW-1185">Reference proteome</keyword>
<reference evidence="2" key="2">
    <citation type="submission" date="2021-02" db="EMBL/GenBank/DDBJ databases">
        <title>Aspergillus puulaauensis MK2 genome sequence.</title>
        <authorList>
            <person name="Futagami T."/>
            <person name="Mori K."/>
            <person name="Kadooka C."/>
            <person name="Tanaka T."/>
        </authorList>
    </citation>
    <scope>NUCLEOTIDE SEQUENCE</scope>
    <source>
        <strain evidence="2">MK2</strain>
    </source>
</reference>
<evidence type="ECO:0000259" key="1">
    <source>
        <dbReference type="Pfam" id="PF01593"/>
    </source>
</evidence>
<proteinExistence type="predicted"/>
<dbReference type="Gene3D" id="3.50.50.60">
    <property type="entry name" value="FAD/NAD(P)-binding domain"/>
    <property type="match status" value="1"/>
</dbReference>
<dbReference type="KEGG" id="apuu:APUU_12387S"/>
<organism evidence="2 3">
    <name type="scientific">Aspergillus puulaauensis</name>
    <dbReference type="NCBI Taxonomy" id="1220207"/>
    <lineage>
        <taxon>Eukaryota</taxon>
        <taxon>Fungi</taxon>
        <taxon>Dikarya</taxon>
        <taxon>Ascomycota</taxon>
        <taxon>Pezizomycotina</taxon>
        <taxon>Eurotiomycetes</taxon>
        <taxon>Eurotiomycetidae</taxon>
        <taxon>Eurotiales</taxon>
        <taxon>Aspergillaceae</taxon>
        <taxon>Aspergillus</taxon>
    </lineage>
</organism>
<gene>
    <name evidence="2" type="ORF">APUU_12387S</name>
</gene>
<dbReference type="Pfam" id="PF01593">
    <property type="entry name" value="Amino_oxidase"/>
    <property type="match status" value="1"/>
</dbReference>
<dbReference type="PANTHER" id="PTHR15944">
    <property type="entry name" value="FARNESYLCYSTEINE LYASE"/>
    <property type="match status" value="1"/>
</dbReference>
<dbReference type="Proteomes" id="UP000654913">
    <property type="component" value="Chromosome 1"/>
</dbReference>
<dbReference type="GO" id="GO:0001735">
    <property type="term" value="F:prenylcysteine oxidase activity"/>
    <property type="evidence" value="ECO:0007669"/>
    <property type="project" value="InterPro"/>
</dbReference>
<dbReference type="PANTHER" id="PTHR15944:SF0">
    <property type="entry name" value="PRENYLCYSTEINE LYASE DOMAIN-CONTAINING PROTEIN"/>
    <property type="match status" value="1"/>
</dbReference>
<dbReference type="InterPro" id="IPR002937">
    <property type="entry name" value="Amino_oxidase"/>
</dbReference>
<dbReference type="EMBL" id="AP024443">
    <property type="protein sequence ID" value="BCS19559.1"/>
    <property type="molecule type" value="Genomic_DNA"/>
</dbReference>
<dbReference type="GO" id="GO:0030327">
    <property type="term" value="P:prenylated protein catabolic process"/>
    <property type="evidence" value="ECO:0007669"/>
    <property type="project" value="TreeGrafter"/>
</dbReference>
<protein>
    <recommendedName>
        <fullName evidence="1">Amine oxidase domain-containing protein</fullName>
    </recommendedName>
</protein>